<keyword evidence="6" id="KW-1185">Reference proteome</keyword>
<dbReference type="PANTHER" id="PTHR40633">
    <property type="entry name" value="MATRIX PROTEIN, PUTATIVE (AFU_ORTHOLOGUE AFUA_8G05410)-RELATED"/>
    <property type="match status" value="1"/>
</dbReference>
<feature type="domain" description="Yeast cell wall synthesis Kre9/Knh1-like N-terminal" evidence="4">
    <location>
        <begin position="27"/>
        <end position="103"/>
    </location>
</feature>
<comment type="caution">
    <text evidence="5">The sequence shown here is derived from an EMBL/GenBank/DDBJ whole genome shotgun (WGS) entry which is preliminary data.</text>
</comment>
<dbReference type="EMBL" id="JAPDFR010000003">
    <property type="protein sequence ID" value="KAK0387638.1"/>
    <property type="molecule type" value="Genomic_DNA"/>
</dbReference>
<evidence type="ECO:0000259" key="4">
    <source>
        <dbReference type="Pfam" id="PF10342"/>
    </source>
</evidence>
<proteinExistence type="predicted"/>
<feature type="chain" id="PRO_5041261603" description="Yeast cell wall synthesis Kre9/Knh1-like N-terminal domain-containing protein" evidence="3">
    <location>
        <begin position="18"/>
        <end position="208"/>
    </location>
</feature>
<sequence length="208" mass="21507">MKTSVAIIVAAAGVAMAKPAFLNTNFDVVPNEPFTLKFSGCEKPCEIILLNGDPKNLQEVQTIVPATDGSEATIRLSKAFDKDTYAFKIVDSDGEYNYSEQFTFEGTNKPTPTEVSTTAEATSTSATASSSTSAKATTTLVTISSESSAATTPAASKTETETATTTGSSSSQQTTTSSDRDQSGAAVRLGSSHASLAVAVVALVGYFL</sequence>
<evidence type="ECO:0000313" key="6">
    <source>
        <dbReference type="Proteomes" id="UP001175261"/>
    </source>
</evidence>
<dbReference type="InterPro" id="IPR018466">
    <property type="entry name" value="Kre9/Knh1-like_N"/>
</dbReference>
<protein>
    <recommendedName>
        <fullName evidence="4">Yeast cell wall synthesis Kre9/Knh1-like N-terminal domain-containing protein</fullName>
    </recommendedName>
</protein>
<reference evidence="5" key="1">
    <citation type="submission" date="2022-10" db="EMBL/GenBank/DDBJ databases">
        <title>Determination and structural analysis of whole genome sequence of Sarocladium strictum F4-1.</title>
        <authorList>
            <person name="Hu L."/>
            <person name="Jiang Y."/>
        </authorList>
    </citation>
    <scope>NUCLEOTIDE SEQUENCE</scope>
    <source>
        <strain evidence="5">F4-1</strain>
    </source>
</reference>
<feature type="compositionally biased region" description="Polar residues" evidence="2">
    <location>
        <begin position="103"/>
        <end position="115"/>
    </location>
</feature>
<evidence type="ECO:0000256" key="2">
    <source>
        <dbReference type="SAM" id="MobiDB-lite"/>
    </source>
</evidence>
<dbReference type="AlphaFoldDB" id="A0AA39GHW2"/>
<evidence type="ECO:0000256" key="3">
    <source>
        <dbReference type="SAM" id="SignalP"/>
    </source>
</evidence>
<organism evidence="5 6">
    <name type="scientific">Sarocladium strictum</name>
    <name type="common">Black bundle disease fungus</name>
    <name type="synonym">Acremonium strictum</name>
    <dbReference type="NCBI Taxonomy" id="5046"/>
    <lineage>
        <taxon>Eukaryota</taxon>
        <taxon>Fungi</taxon>
        <taxon>Dikarya</taxon>
        <taxon>Ascomycota</taxon>
        <taxon>Pezizomycotina</taxon>
        <taxon>Sordariomycetes</taxon>
        <taxon>Hypocreomycetidae</taxon>
        <taxon>Hypocreales</taxon>
        <taxon>Sarocladiaceae</taxon>
        <taxon>Sarocladium</taxon>
    </lineage>
</organism>
<keyword evidence="1 3" id="KW-0732">Signal</keyword>
<accession>A0AA39GHW2</accession>
<feature type="region of interest" description="Disordered" evidence="2">
    <location>
        <begin position="103"/>
        <end position="184"/>
    </location>
</feature>
<evidence type="ECO:0000256" key="1">
    <source>
        <dbReference type="ARBA" id="ARBA00022729"/>
    </source>
</evidence>
<gene>
    <name evidence="5" type="ORF">NLU13_3883</name>
</gene>
<dbReference type="InterPro" id="IPR052982">
    <property type="entry name" value="SRP1/TIP1-like"/>
</dbReference>
<feature type="compositionally biased region" description="Low complexity" evidence="2">
    <location>
        <begin position="116"/>
        <end position="177"/>
    </location>
</feature>
<feature type="signal peptide" evidence="3">
    <location>
        <begin position="1"/>
        <end position="17"/>
    </location>
</feature>
<name>A0AA39GHW2_SARSR</name>
<dbReference type="PANTHER" id="PTHR40633:SF1">
    <property type="entry name" value="GPI ANCHORED SERINE-THREONINE RICH PROTEIN (AFU_ORTHOLOGUE AFUA_1G03630)"/>
    <property type="match status" value="1"/>
</dbReference>
<dbReference type="Pfam" id="PF10342">
    <property type="entry name" value="Kre9_KNH"/>
    <property type="match status" value="1"/>
</dbReference>
<evidence type="ECO:0000313" key="5">
    <source>
        <dbReference type="EMBL" id="KAK0387638.1"/>
    </source>
</evidence>
<dbReference type="Proteomes" id="UP001175261">
    <property type="component" value="Unassembled WGS sequence"/>
</dbReference>